<comment type="caution">
    <text evidence="2">The sequence shown here is derived from an EMBL/GenBank/DDBJ whole genome shotgun (WGS) entry which is preliminary data.</text>
</comment>
<protein>
    <recommendedName>
        <fullName evidence="4">DUF11 domain-containing protein</fullName>
    </recommendedName>
</protein>
<reference evidence="2 3" key="1">
    <citation type="submission" date="2020-10" db="EMBL/GenBank/DDBJ databases">
        <title>Sequencing the genomes of 1000 actinobacteria strains.</title>
        <authorList>
            <person name="Klenk H.-P."/>
        </authorList>
    </citation>
    <scope>NUCLEOTIDE SEQUENCE [LARGE SCALE GENOMIC DNA]</scope>
    <source>
        <strain evidence="2 3">DSM 46744</strain>
    </source>
</reference>
<feature type="signal peptide" evidence="1">
    <location>
        <begin position="1"/>
        <end position="26"/>
    </location>
</feature>
<evidence type="ECO:0000256" key="1">
    <source>
        <dbReference type="SAM" id="SignalP"/>
    </source>
</evidence>
<dbReference type="RefSeq" id="WP_192763584.1">
    <property type="nucleotide sequence ID" value="NZ_JADBDZ010000001.1"/>
</dbReference>
<dbReference type="Proteomes" id="UP000627838">
    <property type="component" value="Unassembled WGS sequence"/>
</dbReference>
<organism evidence="2 3">
    <name type="scientific">Actinomadura algeriensis</name>
    <dbReference type="NCBI Taxonomy" id="1679523"/>
    <lineage>
        <taxon>Bacteria</taxon>
        <taxon>Bacillati</taxon>
        <taxon>Actinomycetota</taxon>
        <taxon>Actinomycetes</taxon>
        <taxon>Streptosporangiales</taxon>
        <taxon>Thermomonosporaceae</taxon>
        <taxon>Actinomadura</taxon>
    </lineage>
</organism>
<name>A0ABR9K4K2_9ACTN</name>
<proteinExistence type="predicted"/>
<evidence type="ECO:0008006" key="4">
    <source>
        <dbReference type="Google" id="ProtNLM"/>
    </source>
</evidence>
<keyword evidence="3" id="KW-1185">Reference proteome</keyword>
<dbReference type="EMBL" id="JADBDZ010000001">
    <property type="protein sequence ID" value="MBE1537767.1"/>
    <property type="molecule type" value="Genomic_DNA"/>
</dbReference>
<evidence type="ECO:0000313" key="3">
    <source>
        <dbReference type="Proteomes" id="UP000627838"/>
    </source>
</evidence>
<sequence length="159" mass="16432">MQKFRGLAAVLAAVPLAAVVPGPAQAAPKPQGKRSVAVRTGAPERAVVPGGTYAWSFTVAPKGGKKAARAEFRATLPASLAFVSGKGCEAERREVVCDLGKVKAGEKVKGSFRAKVSGRAVPGREILVRGAVTWGKARAAREFPAARVVEASRMEAAAL</sequence>
<keyword evidence="1" id="KW-0732">Signal</keyword>
<evidence type="ECO:0000313" key="2">
    <source>
        <dbReference type="EMBL" id="MBE1537767.1"/>
    </source>
</evidence>
<accession>A0ABR9K4K2</accession>
<gene>
    <name evidence="2" type="ORF">H4W34_007600</name>
</gene>
<feature type="chain" id="PRO_5046228921" description="DUF11 domain-containing protein" evidence="1">
    <location>
        <begin position="27"/>
        <end position="159"/>
    </location>
</feature>